<keyword evidence="6 8" id="KW-1133">Transmembrane helix</keyword>
<evidence type="ECO:0000313" key="9">
    <source>
        <dbReference type="EMBL" id="PTX57469.1"/>
    </source>
</evidence>
<feature type="transmembrane region" description="Helical" evidence="8">
    <location>
        <begin position="13"/>
        <end position="37"/>
    </location>
</feature>
<evidence type="ECO:0000256" key="4">
    <source>
        <dbReference type="ARBA" id="ARBA00022475"/>
    </source>
</evidence>
<evidence type="ECO:0000256" key="5">
    <source>
        <dbReference type="ARBA" id="ARBA00022692"/>
    </source>
</evidence>
<evidence type="ECO:0000256" key="1">
    <source>
        <dbReference type="ARBA" id="ARBA00004651"/>
    </source>
</evidence>
<organism evidence="9 10">
    <name type="scientific">Litoreibacter ponti</name>
    <dbReference type="NCBI Taxonomy" id="1510457"/>
    <lineage>
        <taxon>Bacteria</taxon>
        <taxon>Pseudomonadati</taxon>
        <taxon>Pseudomonadota</taxon>
        <taxon>Alphaproteobacteria</taxon>
        <taxon>Rhodobacterales</taxon>
        <taxon>Roseobacteraceae</taxon>
        <taxon>Litoreibacter</taxon>
    </lineage>
</organism>
<reference evidence="9 10" key="1">
    <citation type="submission" date="2018-04" db="EMBL/GenBank/DDBJ databases">
        <title>Genomic Encyclopedia of Archaeal and Bacterial Type Strains, Phase II (KMG-II): from individual species to whole genera.</title>
        <authorList>
            <person name="Goeker M."/>
        </authorList>
    </citation>
    <scope>NUCLEOTIDE SEQUENCE [LARGE SCALE GENOMIC DNA]</scope>
    <source>
        <strain evidence="9 10">DSM 100977</strain>
    </source>
</reference>
<evidence type="ECO:0000256" key="2">
    <source>
        <dbReference type="ARBA" id="ARBA00010735"/>
    </source>
</evidence>
<accession>A0A2T6BN20</accession>
<feature type="transmembrane region" description="Helical" evidence="8">
    <location>
        <begin position="175"/>
        <end position="193"/>
    </location>
</feature>
<evidence type="ECO:0000313" key="10">
    <source>
        <dbReference type="Proteomes" id="UP000243978"/>
    </source>
</evidence>
<dbReference type="GO" id="GO:1903785">
    <property type="term" value="P:L-valine transmembrane transport"/>
    <property type="evidence" value="ECO:0007669"/>
    <property type="project" value="TreeGrafter"/>
</dbReference>
<evidence type="ECO:0000256" key="7">
    <source>
        <dbReference type="ARBA" id="ARBA00023136"/>
    </source>
</evidence>
<comment type="caution">
    <text evidence="9">The sequence shown here is derived from an EMBL/GenBank/DDBJ whole genome shotgun (WGS) entry which is preliminary data.</text>
</comment>
<dbReference type="OrthoDB" id="3579489at2"/>
<feature type="transmembrane region" description="Helical" evidence="8">
    <location>
        <begin position="140"/>
        <end position="163"/>
    </location>
</feature>
<sequence>MGPSTQKSAQRSALWRGAVAALPFIIVLVPFALLFGVAATEAGLPISQVMGFTVLVIAGASQFAALQFMIENAPVLVVLASALAVNLRMAMYSAAITPYLGDQPLWKRALLSYILVDQTYNLAVLEYEARPEQSMAERTAFFVGCALSIVPLWFLFTWVGAALGGTIPPQYPLDFALPIAFLAMVAPALRTLAHVAAAVTSVVLALMLGFVPLNMGLLIAALVAMMIGAEVERRMA</sequence>
<dbReference type="InterPro" id="IPR011606">
    <property type="entry name" value="Brnchd-chn_aa_trnsp_permease"/>
</dbReference>
<dbReference type="PANTHER" id="PTHR34979:SF1">
    <property type="entry name" value="INNER MEMBRANE PROTEIN YGAZ"/>
    <property type="match status" value="1"/>
</dbReference>
<dbReference type="AlphaFoldDB" id="A0A2T6BN20"/>
<evidence type="ECO:0000256" key="3">
    <source>
        <dbReference type="ARBA" id="ARBA00022448"/>
    </source>
</evidence>
<gene>
    <name evidence="9" type="ORF">C8N43_2139</name>
</gene>
<protein>
    <submittedName>
        <fullName evidence="9">Putative branched-subunit amino acid permease</fullName>
    </submittedName>
</protein>
<keyword evidence="4" id="KW-1003">Cell membrane</keyword>
<keyword evidence="5 8" id="KW-0812">Transmembrane</keyword>
<evidence type="ECO:0000256" key="8">
    <source>
        <dbReference type="SAM" id="Phobius"/>
    </source>
</evidence>
<dbReference type="PANTHER" id="PTHR34979">
    <property type="entry name" value="INNER MEMBRANE PROTEIN YGAZ"/>
    <property type="match status" value="1"/>
</dbReference>
<keyword evidence="7 8" id="KW-0472">Membrane</keyword>
<comment type="subcellular location">
    <subcellularLocation>
        <location evidence="1">Cell membrane</location>
        <topology evidence="1">Multi-pass membrane protein</topology>
    </subcellularLocation>
</comment>
<dbReference type="GO" id="GO:0005886">
    <property type="term" value="C:plasma membrane"/>
    <property type="evidence" value="ECO:0007669"/>
    <property type="project" value="UniProtKB-SubCell"/>
</dbReference>
<evidence type="ECO:0000256" key="6">
    <source>
        <dbReference type="ARBA" id="ARBA00022989"/>
    </source>
</evidence>
<dbReference type="RefSeq" id="WP_107845565.1">
    <property type="nucleotide sequence ID" value="NZ_QBKS01000001.1"/>
</dbReference>
<name>A0A2T6BN20_9RHOB</name>
<keyword evidence="10" id="KW-1185">Reference proteome</keyword>
<feature type="transmembrane region" description="Helical" evidence="8">
    <location>
        <begin position="205"/>
        <end position="227"/>
    </location>
</feature>
<dbReference type="EMBL" id="QBKS01000001">
    <property type="protein sequence ID" value="PTX57469.1"/>
    <property type="molecule type" value="Genomic_DNA"/>
</dbReference>
<proteinExistence type="inferred from homology"/>
<dbReference type="Proteomes" id="UP000243978">
    <property type="component" value="Unassembled WGS sequence"/>
</dbReference>
<keyword evidence="3" id="KW-0813">Transport</keyword>
<dbReference type="Pfam" id="PF03591">
    <property type="entry name" value="AzlC"/>
    <property type="match status" value="1"/>
</dbReference>
<comment type="similarity">
    <text evidence="2">Belongs to the AzlC family.</text>
</comment>